<evidence type="ECO:0000256" key="5">
    <source>
        <dbReference type="ARBA" id="ARBA00022777"/>
    </source>
</evidence>
<dbReference type="InterPro" id="IPR045540">
    <property type="entry name" value="YegS/DAGK_C"/>
</dbReference>
<dbReference type="AlphaFoldDB" id="A0A0A0BPJ9"/>
<dbReference type="Proteomes" id="UP000054314">
    <property type="component" value="Unassembled WGS sequence"/>
</dbReference>
<dbReference type="GO" id="GO:0004143">
    <property type="term" value="F:ATP-dependent diacylglycerol kinase activity"/>
    <property type="evidence" value="ECO:0007669"/>
    <property type="project" value="TreeGrafter"/>
</dbReference>
<evidence type="ECO:0000256" key="2">
    <source>
        <dbReference type="ARBA" id="ARBA00005983"/>
    </source>
</evidence>
<keyword evidence="6" id="KW-0067">ATP-binding</keyword>
<protein>
    <submittedName>
        <fullName evidence="10">Sphingosine kinase</fullName>
    </submittedName>
</protein>
<dbReference type="Gene3D" id="2.60.200.40">
    <property type="match status" value="1"/>
</dbReference>
<organism evidence="10 11">
    <name type="scientific">Cellulomonas bogoriensis 69B4 = DSM 16987</name>
    <dbReference type="NCBI Taxonomy" id="1386082"/>
    <lineage>
        <taxon>Bacteria</taxon>
        <taxon>Bacillati</taxon>
        <taxon>Actinomycetota</taxon>
        <taxon>Actinomycetes</taxon>
        <taxon>Micrococcales</taxon>
        <taxon>Cellulomonadaceae</taxon>
        <taxon>Cellulomonas</taxon>
    </lineage>
</organism>
<dbReference type="PANTHER" id="PTHR12358">
    <property type="entry name" value="SPHINGOSINE KINASE"/>
    <property type="match status" value="1"/>
</dbReference>
<dbReference type="Pfam" id="PF00781">
    <property type="entry name" value="DAGK_cat"/>
    <property type="match status" value="1"/>
</dbReference>
<evidence type="ECO:0000256" key="4">
    <source>
        <dbReference type="ARBA" id="ARBA00022741"/>
    </source>
</evidence>
<sequence length="306" mass="31376">MGLRLAVLVNPTSGSGRGARQGARTVDLLRRRGHLVRTVSAPDRVGAGLRAAEVVADGVDALVVVGGDGTVGLGVGAVAGTAVPLGVVAAGSGNDVARSLGLPRHDPVRAVRHLESAFAAGGRLVDAMTVAAADGSGERWCMGVVSAGVDAAVNARANASSWPRGRARYVRALAAELPGFRPYGYRLRLDDGTWEPPATLVAVANTTSIGGGMRIAPDACADDGLLDVVVAGPLSRTALLRIFPSVYRGAHVHHPVCEVRRSRTVLLEPAPSEGLRHPPTAFADGEPVGQVPLLVRVRPGALTLLA</sequence>
<evidence type="ECO:0000313" key="11">
    <source>
        <dbReference type="Proteomes" id="UP000054314"/>
    </source>
</evidence>
<dbReference type="InterPro" id="IPR017438">
    <property type="entry name" value="ATP-NAD_kinase_N"/>
</dbReference>
<dbReference type="Pfam" id="PF19279">
    <property type="entry name" value="YegS_C"/>
    <property type="match status" value="1"/>
</dbReference>
<dbReference type="GO" id="GO:0005524">
    <property type="term" value="F:ATP binding"/>
    <property type="evidence" value="ECO:0007669"/>
    <property type="project" value="UniProtKB-KW"/>
</dbReference>
<reference evidence="10 11" key="1">
    <citation type="submission" date="2013-08" db="EMBL/GenBank/DDBJ databases">
        <title>Genome sequencing of Cellulomonas bogoriensis 69B4.</title>
        <authorList>
            <person name="Chen F."/>
            <person name="Li Y."/>
            <person name="Wang G."/>
        </authorList>
    </citation>
    <scope>NUCLEOTIDE SEQUENCE [LARGE SCALE GENOMIC DNA]</scope>
    <source>
        <strain evidence="10 11">69B4</strain>
    </source>
</reference>
<evidence type="ECO:0000313" key="10">
    <source>
        <dbReference type="EMBL" id="KGM09851.1"/>
    </source>
</evidence>
<dbReference type="InterPro" id="IPR050187">
    <property type="entry name" value="Lipid_Phosphate_FormReg"/>
</dbReference>
<dbReference type="GO" id="GO:0005886">
    <property type="term" value="C:plasma membrane"/>
    <property type="evidence" value="ECO:0007669"/>
    <property type="project" value="TreeGrafter"/>
</dbReference>
<dbReference type="PROSITE" id="PS50146">
    <property type="entry name" value="DAGK"/>
    <property type="match status" value="1"/>
</dbReference>
<dbReference type="PANTHER" id="PTHR12358:SF106">
    <property type="entry name" value="LIPID KINASE YEGS"/>
    <property type="match status" value="1"/>
</dbReference>
<evidence type="ECO:0000256" key="8">
    <source>
        <dbReference type="ARBA" id="ARBA00023264"/>
    </source>
</evidence>
<evidence type="ECO:0000259" key="9">
    <source>
        <dbReference type="PROSITE" id="PS50146"/>
    </source>
</evidence>
<keyword evidence="7" id="KW-0443">Lipid metabolism</keyword>
<keyword evidence="7" id="KW-0444">Lipid biosynthesis</keyword>
<dbReference type="InterPro" id="IPR001206">
    <property type="entry name" value="Diacylglycerol_kinase_cat_dom"/>
</dbReference>
<keyword evidence="4" id="KW-0547">Nucleotide-binding</keyword>
<accession>A0A0A0BPJ9</accession>
<evidence type="ECO:0000256" key="6">
    <source>
        <dbReference type="ARBA" id="ARBA00022840"/>
    </source>
</evidence>
<dbReference type="RefSeq" id="WP_035062114.1">
    <property type="nucleotide sequence ID" value="NZ_AXCZ01000167.1"/>
</dbReference>
<name>A0A0A0BPJ9_9CELL</name>
<comment type="caution">
    <text evidence="10">The sequence shown here is derived from an EMBL/GenBank/DDBJ whole genome shotgun (WGS) entry which is preliminary data.</text>
</comment>
<dbReference type="OrthoDB" id="142078at2"/>
<feature type="domain" description="DAGKc" evidence="9">
    <location>
        <begin position="1"/>
        <end position="134"/>
    </location>
</feature>
<keyword evidence="8" id="KW-1208">Phospholipid metabolism</keyword>
<gene>
    <name evidence="10" type="ORF">N869_04610</name>
</gene>
<dbReference type="Gene3D" id="3.40.50.10330">
    <property type="entry name" value="Probable inorganic polyphosphate/atp-NAD kinase, domain 1"/>
    <property type="match status" value="1"/>
</dbReference>
<evidence type="ECO:0000256" key="7">
    <source>
        <dbReference type="ARBA" id="ARBA00023209"/>
    </source>
</evidence>
<keyword evidence="7" id="KW-0594">Phospholipid biosynthesis</keyword>
<dbReference type="EMBL" id="AXCZ01000167">
    <property type="protein sequence ID" value="KGM09851.1"/>
    <property type="molecule type" value="Genomic_DNA"/>
</dbReference>
<dbReference type="SMART" id="SM00046">
    <property type="entry name" value="DAGKc"/>
    <property type="match status" value="1"/>
</dbReference>
<proteinExistence type="inferred from homology"/>
<keyword evidence="11" id="KW-1185">Reference proteome</keyword>
<dbReference type="InterPro" id="IPR016064">
    <property type="entry name" value="NAD/diacylglycerol_kinase_sf"/>
</dbReference>
<keyword evidence="5 10" id="KW-0418">Kinase</keyword>
<comment type="cofactor">
    <cofactor evidence="1">
        <name>Mg(2+)</name>
        <dbReference type="ChEBI" id="CHEBI:18420"/>
    </cofactor>
</comment>
<keyword evidence="3" id="KW-0808">Transferase</keyword>
<evidence type="ECO:0000256" key="3">
    <source>
        <dbReference type="ARBA" id="ARBA00022679"/>
    </source>
</evidence>
<dbReference type="GO" id="GO:0008654">
    <property type="term" value="P:phospholipid biosynthetic process"/>
    <property type="evidence" value="ECO:0007669"/>
    <property type="project" value="UniProtKB-KW"/>
</dbReference>
<evidence type="ECO:0000256" key="1">
    <source>
        <dbReference type="ARBA" id="ARBA00001946"/>
    </source>
</evidence>
<comment type="similarity">
    <text evidence="2">Belongs to the diacylglycerol/lipid kinase family.</text>
</comment>
<dbReference type="SUPFAM" id="SSF111331">
    <property type="entry name" value="NAD kinase/diacylglycerol kinase-like"/>
    <property type="match status" value="1"/>
</dbReference>